<feature type="region of interest" description="Disordered" evidence="1">
    <location>
        <begin position="278"/>
        <end position="297"/>
    </location>
</feature>
<dbReference type="AlphaFoldDB" id="A0A813CD42"/>
<protein>
    <recommendedName>
        <fullName evidence="2">WW domain-containing protein</fullName>
    </recommendedName>
</protein>
<dbReference type="PROSITE" id="PS50020">
    <property type="entry name" value="WW_DOMAIN_2"/>
    <property type="match status" value="2"/>
</dbReference>
<dbReference type="InterPro" id="IPR036020">
    <property type="entry name" value="WW_dom_sf"/>
</dbReference>
<reference evidence="3" key="1">
    <citation type="submission" date="2021-02" db="EMBL/GenBank/DDBJ databases">
        <authorList>
            <person name="Dougan E. K."/>
            <person name="Rhodes N."/>
            <person name="Thang M."/>
            <person name="Chan C."/>
        </authorList>
    </citation>
    <scope>NUCLEOTIDE SEQUENCE</scope>
</reference>
<feature type="non-terminal residue" evidence="3">
    <location>
        <position position="1"/>
    </location>
</feature>
<gene>
    <name evidence="3" type="ORF">SNEC2469_LOCUS33814</name>
</gene>
<evidence type="ECO:0000256" key="1">
    <source>
        <dbReference type="SAM" id="MobiDB-lite"/>
    </source>
</evidence>
<dbReference type="CDD" id="cd00201">
    <property type="entry name" value="WW"/>
    <property type="match status" value="2"/>
</dbReference>
<dbReference type="OrthoDB" id="420043at2759"/>
<dbReference type="Gene3D" id="2.20.70.10">
    <property type="match status" value="2"/>
</dbReference>
<dbReference type="EMBL" id="CAJNJA010090752">
    <property type="protein sequence ID" value="CAE7940230.1"/>
    <property type="molecule type" value="Genomic_DNA"/>
</dbReference>
<dbReference type="Proteomes" id="UP000601435">
    <property type="component" value="Unassembled WGS sequence"/>
</dbReference>
<name>A0A813CD42_9DINO</name>
<organism evidence="3 4">
    <name type="scientific">Symbiodinium necroappetens</name>
    <dbReference type="NCBI Taxonomy" id="1628268"/>
    <lineage>
        <taxon>Eukaryota</taxon>
        <taxon>Sar</taxon>
        <taxon>Alveolata</taxon>
        <taxon>Dinophyceae</taxon>
        <taxon>Suessiales</taxon>
        <taxon>Symbiodiniaceae</taxon>
        <taxon>Symbiodinium</taxon>
    </lineage>
</organism>
<feature type="domain" description="WW" evidence="2">
    <location>
        <begin position="1"/>
        <end position="27"/>
    </location>
</feature>
<feature type="region of interest" description="Disordered" evidence="1">
    <location>
        <begin position="357"/>
        <end position="377"/>
    </location>
</feature>
<dbReference type="Pfam" id="PF00397">
    <property type="entry name" value="WW"/>
    <property type="match status" value="1"/>
</dbReference>
<dbReference type="SUPFAM" id="SSF51045">
    <property type="entry name" value="WW domain"/>
    <property type="match status" value="2"/>
</dbReference>
<proteinExistence type="predicted"/>
<sequence>AVHKDGEGRVFYGNSGTGETTWEHPLEEIVRELAGVCRVCVTLSRPMRERSIVDLREAWEAQAKEEFALWYSVKDSTTGKDYFCNSRTGQTMWEHPAEVLLPGHFLKLRAADRLIDDEYLQDLATMGSTLNEGSGQTWNSMKRTLESGISTRASNDVKDDAHQAMKEELASTATELRAAREDAAKVRAQFEALKERFEEAKRNAENEEMLRSKAEARLEQEQQKLEGVQKDLDILKDKFDQAQRSAQDVELKHSQAEAKLQEEQQKLQSAIAECEALKQQQQASNQSSTDAQATMKQELAATTEQLQAAKDMLAEAQRNAQEVEVKRSQVQVQLETEQQRLQSAITECEAWKQQAIASKDGSEQGMKQLEQFLSAPR</sequence>
<keyword evidence="4" id="KW-1185">Reference proteome</keyword>
<dbReference type="SMART" id="SM00456">
    <property type="entry name" value="WW"/>
    <property type="match status" value="2"/>
</dbReference>
<evidence type="ECO:0000313" key="3">
    <source>
        <dbReference type="EMBL" id="CAE7940230.1"/>
    </source>
</evidence>
<comment type="caution">
    <text evidence="3">The sequence shown here is derived from an EMBL/GenBank/DDBJ whole genome shotgun (WGS) entry which is preliminary data.</text>
</comment>
<evidence type="ECO:0000313" key="4">
    <source>
        <dbReference type="Proteomes" id="UP000601435"/>
    </source>
</evidence>
<dbReference type="InterPro" id="IPR001202">
    <property type="entry name" value="WW_dom"/>
</dbReference>
<evidence type="ECO:0000259" key="2">
    <source>
        <dbReference type="PROSITE" id="PS50020"/>
    </source>
</evidence>
<feature type="domain" description="WW" evidence="2">
    <location>
        <begin position="70"/>
        <end position="98"/>
    </location>
</feature>
<accession>A0A813CD42</accession>